<gene>
    <name evidence="1" type="ORF">SAMN05444955_108231</name>
</gene>
<protein>
    <submittedName>
        <fullName evidence="1">Uncharacterized protein</fullName>
    </submittedName>
</protein>
<proteinExistence type="predicted"/>
<dbReference type="AlphaFoldDB" id="A0A1H8FK59"/>
<dbReference type="Proteomes" id="UP000199695">
    <property type="component" value="Unassembled WGS sequence"/>
</dbReference>
<name>A0A1H8FK59_9BACL</name>
<accession>A0A1H8FK59</accession>
<evidence type="ECO:0000313" key="1">
    <source>
        <dbReference type="EMBL" id="SEN31960.1"/>
    </source>
</evidence>
<dbReference type="EMBL" id="FOCQ01000008">
    <property type="protein sequence ID" value="SEN31960.1"/>
    <property type="molecule type" value="Genomic_DNA"/>
</dbReference>
<organism evidence="1 2">
    <name type="scientific">Lihuaxuella thermophila</name>
    <dbReference type="NCBI Taxonomy" id="1173111"/>
    <lineage>
        <taxon>Bacteria</taxon>
        <taxon>Bacillati</taxon>
        <taxon>Bacillota</taxon>
        <taxon>Bacilli</taxon>
        <taxon>Bacillales</taxon>
        <taxon>Thermoactinomycetaceae</taxon>
        <taxon>Lihuaxuella</taxon>
    </lineage>
</organism>
<evidence type="ECO:0000313" key="2">
    <source>
        <dbReference type="Proteomes" id="UP000199695"/>
    </source>
</evidence>
<keyword evidence="2" id="KW-1185">Reference proteome</keyword>
<sequence>MCFRSLVMNLFLIHCLSVFLDLDDVMCFLFVKQTSFK</sequence>
<reference evidence="1 2" key="1">
    <citation type="submission" date="2016-10" db="EMBL/GenBank/DDBJ databases">
        <authorList>
            <person name="de Groot N.N."/>
        </authorList>
    </citation>
    <scope>NUCLEOTIDE SEQUENCE [LARGE SCALE GENOMIC DNA]</scope>
    <source>
        <strain evidence="1 2">DSM 46701</strain>
    </source>
</reference>